<comment type="caution">
    <text evidence="2">The sequence shown here is derived from an EMBL/GenBank/DDBJ whole genome shotgun (WGS) entry which is preliminary data.</text>
</comment>
<organism evidence="2 3">
    <name type="scientific">Lasius platythorax</name>
    <dbReference type="NCBI Taxonomy" id="488582"/>
    <lineage>
        <taxon>Eukaryota</taxon>
        <taxon>Metazoa</taxon>
        <taxon>Ecdysozoa</taxon>
        <taxon>Arthropoda</taxon>
        <taxon>Hexapoda</taxon>
        <taxon>Insecta</taxon>
        <taxon>Pterygota</taxon>
        <taxon>Neoptera</taxon>
        <taxon>Endopterygota</taxon>
        <taxon>Hymenoptera</taxon>
        <taxon>Apocrita</taxon>
        <taxon>Aculeata</taxon>
        <taxon>Formicoidea</taxon>
        <taxon>Formicidae</taxon>
        <taxon>Formicinae</taxon>
        <taxon>Lasius</taxon>
        <taxon>Lasius</taxon>
    </lineage>
</organism>
<evidence type="ECO:0000313" key="2">
    <source>
        <dbReference type="EMBL" id="CAL1672199.1"/>
    </source>
</evidence>
<dbReference type="AlphaFoldDB" id="A0AAV2MXF9"/>
<feature type="compositionally biased region" description="Polar residues" evidence="1">
    <location>
        <begin position="85"/>
        <end position="95"/>
    </location>
</feature>
<feature type="region of interest" description="Disordered" evidence="1">
    <location>
        <begin position="51"/>
        <end position="95"/>
    </location>
</feature>
<proteinExistence type="predicted"/>
<accession>A0AAV2MXF9</accession>
<name>A0AAV2MXF9_9HYME</name>
<sequence length="95" mass="11440">MVSANQTNMIPAEVTTKEEVVEIPKALPAPKEPKVRKEQWSWRSQRFRRRSQRFRRTRTRDTARRLTTITSARRRPRTKEDRSSSPRSYLSTYYK</sequence>
<evidence type="ECO:0000256" key="1">
    <source>
        <dbReference type="SAM" id="MobiDB-lite"/>
    </source>
</evidence>
<evidence type="ECO:0000313" key="3">
    <source>
        <dbReference type="Proteomes" id="UP001497644"/>
    </source>
</evidence>
<dbReference type="EMBL" id="CAXIPU020000457">
    <property type="protein sequence ID" value="CAL1672199.1"/>
    <property type="molecule type" value="Genomic_DNA"/>
</dbReference>
<reference evidence="2" key="1">
    <citation type="submission" date="2024-04" db="EMBL/GenBank/DDBJ databases">
        <authorList>
            <consortium name="Molecular Ecology Group"/>
        </authorList>
    </citation>
    <scope>NUCLEOTIDE SEQUENCE</scope>
</reference>
<protein>
    <submittedName>
        <fullName evidence="2">Uncharacterized protein</fullName>
    </submittedName>
</protein>
<dbReference type="Proteomes" id="UP001497644">
    <property type="component" value="Unassembled WGS sequence"/>
</dbReference>
<keyword evidence="3" id="KW-1185">Reference proteome</keyword>
<gene>
    <name evidence="2" type="ORF">LPLAT_LOCUS5603</name>
</gene>